<dbReference type="SMART" id="SM00717">
    <property type="entry name" value="SANT"/>
    <property type="match status" value="2"/>
</dbReference>
<evidence type="ECO:0000313" key="4">
    <source>
        <dbReference type="Proteomes" id="UP000664859"/>
    </source>
</evidence>
<dbReference type="CDD" id="cd00167">
    <property type="entry name" value="SANT"/>
    <property type="match status" value="2"/>
</dbReference>
<evidence type="ECO:0000259" key="1">
    <source>
        <dbReference type="PROSITE" id="PS50090"/>
    </source>
</evidence>
<dbReference type="InterPro" id="IPR017930">
    <property type="entry name" value="Myb_dom"/>
</dbReference>
<reference evidence="3" key="1">
    <citation type="submission" date="2021-02" db="EMBL/GenBank/DDBJ databases">
        <title>First Annotated Genome of the Yellow-green Alga Tribonema minus.</title>
        <authorList>
            <person name="Mahan K.M."/>
        </authorList>
    </citation>
    <scope>NUCLEOTIDE SEQUENCE</scope>
    <source>
        <strain evidence="3">UTEX B ZZ1240</strain>
    </source>
</reference>
<gene>
    <name evidence="3" type="ORF">JKP88DRAFT_133156</name>
</gene>
<dbReference type="InterPro" id="IPR001005">
    <property type="entry name" value="SANT/Myb"/>
</dbReference>
<feature type="domain" description="Myb-like" evidence="1">
    <location>
        <begin position="1"/>
        <end position="28"/>
    </location>
</feature>
<name>A0A835YN16_9STRA</name>
<proteinExistence type="predicted"/>
<protein>
    <submittedName>
        <fullName evidence="3">Homeodomain-like protein</fullName>
    </submittedName>
</protein>
<evidence type="ECO:0000259" key="2">
    <source>
        <dbReference type="PROSITE" id="PS51294"/>
    </source>
</evidence>
<accession>A0A835YN16</accession>
<dbReference type="Proteomes" id="UP000664859">
    <property type="component" value="Unassembled WGS sequence"/>
</dbReference>
<dbReference type="GO" id="GO:0000978">
    <property type="term" value="F:RNA polymerase II cis-regulatory region sequence-specific DNA binding"/>
    <property type="evidence" value="ECO:0007669"/>
    <property type="project" value="TreeGrafter"/>
</dbReference>
<dbReference type="PANTHER" id="PTHR45614">
    <property type="entry name" value="MYB PROTEIN-RELATED"/>
    <property type="match status" value="1"/>
</dbReference>
<dbReference type="PROSITE" id="PS50090">
    <property type="entry name" value="MYB_LIKE"/>
    <property type="match status" value="2"/>
</dbReference>
<dbReference type="PROSITE" id="PS51294">
    <property type="entry name" value="HTH_MYB"/>
    <property type="match status" value="2"/>
</dbReference>
<dbReference type="AlphaFoldDB" id="A0A835YN16"/>
<dbReference type="Gene3D" id="1.10.10.60">
    <property type="entry name" value="Homeodomain-like"/>
    <property type="match status" value="2"/>
</dbReference>
<keyword evidence="3" id="KW-0371">Homeobox</keyword>
<comment type="caution">
    <text evidence="3">The sequence shown here is derived from an EMBL/GenBank/DDBJ whole genome shotgun (WGS) entry which is preliminary data.</text>
</comment>
<feature type="domain" description="Myb-like" evidence="1">
    <location>
        <begin position="29"/>
        <end position="77"/>
    </location>
</feature>
<dbReference type="EMBL" id="JAFCMP010000525">
    <property type="protein sequence ID" value="KAG5177508.1"/>
    <property type="molecule type" value="Genomic_DNA"/>
</dbReference>
<feature type="non-terminal residue" evidence="3">
    <location>
        <position position="1"/>
    </location>
</feature>
<organism evidence="3 4">
    <name type="scientific">Tribonema minus</name>
    <dbReference type="NCBI Taxonomy" id="303371"/>
    <lineage>
        <taxon>Eukaryota</taxon>
        <taxon>Sar</taxon>
        <taxon>Stramenopiles</taxon>
        <taxon>Ochrophyta</taxon>
        <taxon>PX clade</taxon>
        <taxon>Xanthophyceae</taxon>
        <taxon>Tribonematales</taxon>
        <taxon>Tribonemataceae</taxon>
        <taxon>Tribonema</taxon>
    </lineage>
</organism>
<dbReference type="OrthoDB" id="2143914at2759"/>
<dbReference type="InterPro" id="IPR009057">
    <property type="entry name" value="Homeodomain-like_sf"/>
</dbReference>
<feature type="non-terminal residue" evidence="3">
    <location>
        <position position="77"/>
    </location>
</feature>
<evidence type="ECO:0000313" key="3">
    <source>
        <dbReference type="EMBL" id="KAG5177508.1"/>
    </source>
</evidence>
<dbReference type="GO" id="GO:0000981">
    <property type="term" value="F:DNA-binding transcription factor activity, RNA polymerase II-specific"/>
    <property type="evidence" value="ECO:0007669"/>
    <property type="project" value="TreeGrafter"/>
</dbReference>
<dbReference type="InterPro" id="IPR050560">
    <property type="entry name" value="MYB_TF"/>
</dbReference>
<keyword evidence="4" id="KW-1185">Reference proteome</keyword>
<dbReference type="Pfam" id="PF00249">
    <property type="entry name" value="Myb_DNA-binding"/>
    <property type="match status" value="2"/>
</dbReference>
<feature type="domain" description="HTH myb-type" evidence="2">
    <location>
        <begin position="29"/>
        <end position="77"/>
    </location>
</feature>
<dbReference type="PANTHER" id="PTHR45614:SF241">
    <property type="entry name" value="MYB-LIKE DNA-BINDING PROTEIN"/>
    <property type="match status" value="1"/>
</dbReference>
<feature type="domain" description="HTH myb-type" evidence="2">
    <location>
        <begin position="1"/>
        <end position="28"/>
    </location>
</feature>
<sequence length="77" mass="8854">GCAQWRDLAQHMPGRTSKQCRERWCSYLDPSLKRSIWSGEEDAVILSAQARLGNRWSRIAALLPGRTENAVKLRWKS</sequence>
<keyword evidence="3" id="KW-0238">DNA-binding</keyword>
<dbReference type="SUPFAM" id="SSF46689">
    <property type="entry name" value="Homeodomain-like"/>
    <property type="match status" value="1"/>
</dbReference>
<dbReference type="GO" id="GO:0005634">
    <property type="term" value="C:nucleus"/>
    <property type="evidence" value="ECO:0007669"/>
    <property type="project" value="TreeGrafter"/>
</dbReference>